<dbReference type="PIRSF" id="PIRSF037793">
    <property type="entry name" value="DUF_ubiquitin-like_YukD"/>
    <property type="match status" value="1"/>
</dbReference>
<evidence type="ECO:0000313" key="2">
    <source>
        <dbReference type="EMBL" id="KOO41907.1"/>
    </source>
</evidence>
<gene>
    <name evidence="2" type="ORF">AMD01_18670</name>
</gene>
<dbReference type="InterPro" id="IPR014921">
    <property type="entry name" value="EsaB"/>
</dbReference>
<dbReference type="AlphaFoldDB" id="A0A0M0KTG9"/>
<dbReference type="PATRIC" id="fig|284581.3.peg.9"/>
<dbReference type="Gene3D" id="3.10.20.90">
    <property type="entry name" value="Phosphatidylinositol 3-kinase Catalytic Subunit, Chain A, domain 1"/>
    <property type="match status" value="1"/>
</dbReference>
<keyword evidence="3" id="KW-1185">Reference proteome</keyword>
<sequence length="79" mass="9197">MYIEVTIDLKNYTGERLDLRLSNYHSIKKMIDIVWQANRIARLPRQGYWVRIPNKQMVLSGNEKLADCGITTGDCIEIL</sequence>
<dbReference type="Pfam" id="PF08817">
    <property type="entry name" value="YukD"/>
    <property type="match status" value="1"/>
</dbReference>
<dbReference type="InterPro" id="IPR024962">
    <property type="entry name" value="YukD-like"/>
</dbReference>
<comment type="caution">
    <text evidence="2">The sequence shown here is derived from an EMBL/GenBank/DDBJ whole genome shotgun (WGS) entry which is preliminary data.</text>
</comment>
<dbReference type="OrthoDB" id="2437963at2"/>
<organism evidence="2 3">
    <name type="scientific">Priestia koreensis</name>
    <dbReference type="NCBI Taxonomy" id="284581"/>
    <lineage>
        <taxon>Bacteria</taxon>
        <taxon>Bacillati</taxon>
        <taxon>Bacillota</taxon>
        <taxon>Bacilli</taxon>
        <taxon>Bacillales</taxon>
        <taxon>Bacillaceae</taxon>
        <taxon>Priestia</taxon>
    </lineage>
</organism>
<dbReference type="STRING" id="284581.AMD01_18670"/>
<dbReference type="EMBL" id="LILC01000027">
    <property type="protein sequence ID" value="KOO41907.1"/>
    <property type="molecule type" value="Genomic_DNA"/>
</dbReference>
<reference evidence="3" key="1">
    <citation type="submission" date="2015-08" db="EMBL/GenBank/DDBJ databases">
        <title>Fjat-14210 dsm16467.</title>
        <authorList>
            <person name="Liu B."/>
            <person name="Wang J."/>
            <person name="Zhu Y."/>
            <person name="Liu G."/>
            <person name="Chen Q."/>
            <person name="Chen Z."/>
            <person name="Lan J."/>
            <person name="Che J."/>
            <person name="Ge C."/>
            <person name="Shi H."/>
            <person name="Pan Z."/>
            <person name="Liu X."/>
        </authorList>
    </citation>
    <scope>NUCLEOTIDE SEQUENCE [LARGE SCALE GENOMIC DNA]</scope>
    <source>
        <strain evidence="3">DSM 16467</strain>
    </source>
</reference>
<dbReference type="Proteomes" id="UP000037558">
    <property type="component" value="Unassembled WGS sequence"/>
</dbReference>
<proteinExistence type="inferred from homology"/>
<comment type="similarity">
    <text evidence="1">Belongs to the EsaB family.</text>
</comment>
<name>A0A0M0KTG9_9BACI</name>
<evidence type="ECO:0000256" key="1">
    <source>
        <dbReference type="PIRNR" id="PIRNR037793"/>
    </source>
</evidence>
<protein>
    <submittedName>
        <fullName evidence="2">Ubiquitin</fullName>
    </submittedName>
</protein>
<dbReference type="RefSeq" id="WP_053402964.1">
    <property type="nucleotide sequence ID" value="NZ_CP061868.1"/>
</dbReference>
<accession>A0A0M0KTG9</accession>
<evidence type="ECO:0000313" key="3">
    <source>
        <dbReference type="Proteomes" id="UP000037558"/>
    </source>
</evidence>